<feature type="compositionally biased region" description="Acidic residues" evidence="1">
    <location>
        <begin position="995"/>
        <end position="1015"/>
    </location>
</feature>
<evidence type="ECO:0000313" key="3">
    <source>
        <dbReference type="Proteomes" id="UP000295083"/>
    </source>
</evidence>
<proteinExistence type="predicted"/>
<feature type="region of interest" description="Disordered" evidence="1">
    <location>
        <begin position="1618"/>
        <end position="1651"/>
    </location>
</feature>
<feature type="region of interest" description="Disordered" evidence="1">
    <location>
        <begin position="1438"/>
        <end position="1575"/>
    </location>
</feature>
<dbReference type="Proteomes" id="UP000295083">
    <property type="component" value="Unassembled WGS sequence"/>
</dbReference>
<sequence>MSSPAPVPSKAAIHALRGLLFGTSCSLVLLAEERRQRIKIARSAVENGRKIKSLKRYSTSGTAAVEALREEVRSDPNFISWSNRSRNRSSSHECGRLAFDTSSADYPLHDLGPDPRRPTRHAREAQDRDAGRGPPEETDTPRRQRQSHPDFLKYPSHDSTWGQRFNPPKIALRYVAGTSTLKSFFKRGSERDDGVASILDNVLSERPHLRPPDGQHAELPAPDAAVALMLRAYESTASSKELPHWFLQLSSLLCVACREGGHVDKAGHILQITVDHGPISLEHFMAHQPFELINQMVSHEEIQGLSEQALTDRVKLAAATYVADIAESRMEDALLQEFIAVGKTLITRALTLQRAMSIVGVFDRVKSLARAKLSDTTWFIKQLADHNENTLAVDVFIETYAGLKTSRESEVVANLVVKCAMRARAYAALELVDTILELSRRDGWQVRSSWVEGLIWLHWKCLKNYDETCKLIGHVLDNNFYGIAQTRRLDNRIIRVCLEAGDIGTARRHFHRIVSADPDARGDMEILGAFAMHKAYRGDWDGVRADFEGMQTMGPFHEAQKREFNSIFVDILQIHAQDHTWGEVETFLQTYVEQLGVGLDTNLVRFIADRHGRCRDLNAMARWLRYAIESGYRSDYKFWFTLFLSCRRDWKYTVDDMTELYRALVAHGIKESCPGIEKLFEEFGAALSSPLKLQRSRLTAHRFNPANEPTTFQRMKNEAFHRNWAAVRSIYNRAVHNNMGFSSRCLRLAVHAHVSLSGSTCIRAKDLLARAQSDGHDISNAIIPLVLAQLSEYLEVAQEEKESHHYRRGRPLPFLQSLLADLDRRGIHISDVVFNRAARVCLVQQNYKEAVHLCVSAAQANGGDDLCYSVGNFSTLLHVYTATHEYEKVRWLVEQCIERDWRFSRACRQALNWAVHYLEVASSVDKDEDLRESDREMLAIIKEVRDLVRKEHHDVKAEAQDRFLRALTGQGRPGAAAPAHDDDSDSSCKDLSDAYYDDESSDEEKENDASQEEGQDSLSSDLAAPLVFTDDEMLMAIFLGAVVDRSAKLFFLLTMFEAIDTFEPAELLFLRLFCISLPSSSSSSSSRRLFSESRSGGAMDEVSLLVSEAPSAASGLSPEVVKAYQLLSVGLDEKPLVILPVLLTSNVDEKLQASGAQKIVPVHRFGHQIKQRPQDAVLHDVVVVELILQKNLDGVRYLCLDTQIALYQKQIDQRVFDDTEKTMLYEPLVQAVPGRRLQVLGNTATLLDEQNGLLLPVLIRHSATSSASFLRGLANGARSSRKAGNTYLKRDYHEIDYWLASDTTSSRAKEHSQKQANKDQEAPKQPYRHVPTHAAVDALSGAPSSYTNEDRPRIIEQNRRRSAMTASNYGVRLPGPSLPRVSSSLSYVTYPSAHANPSGSMPRAYSYNGAPPPMPWEQRTTNPSAYSMPDTARISLKGKEVDRSYGSGRDSPTSVKAGSSVGSSSQSTSSQEDLEMKPSRHQSMPPLPLGSSETARNAAITAHAHRLHPSSRRGSDDSDQGDGSEKSQSVPSAEKSMRLSSIPPLPPMQFANSMAPQQPAAPFGSSASLRSSTHGSYSSFNFNINNAQFSAPISVRSSAATTPAACVTPEPVYESVEEEEEATSYTYAPGPAPPVPSALRQKDRKSTAKSKVARFTELETIDSKTEPSVIPSVPYELTRRNTTPPLMSNDDMNETIAVEMVTAAPSEMVSEPKAGKRLSKQAGSKLSKKSR</sequence>
<feature type="region of interest" description="Disordered" evidence="1">
    <location>
        <begin position="104"/>
        <end position="162"/>
    </location>
</feature>
<dbReference type="EMBL" id="QAPG01000205">
    <property type="protein sequence ID" value="TDZ29656.1"/>
    <property type="molecule type" value="Genomic_DNA"/>
</dbReference>
<name>A0A4R8PZ90_9PEZI</name>
<feature type="compositionally biased region" description="Basic and acidic residues" evidence="1">
    <location>
        <begin position="1307"/>
        <end position="1322"/>
    </location>
</feature>
<gene>
    <name evidence="2" type="ORF">C8035_v004996</name>
</gene>
<protein>
    <submittedName>
        <fullName evidence="2">Uncharacterized protein</fullName>
    </submittedName>
</protein>
<comment type="caution">
    <text evidence="2">The sequence shown here is derived from an EMBL/GenBank/DDBJ whole genome shotgun (WGS) entry which is preliminary data.</text>
</comment>
<organism evidence="2 3">
    <name type="scientific">Colletotrichum spinosum</name>
    <dbReference type="NCBI Taxonomy" id="1347390"/>
    <lineage>
        <taxon>Eukaryota</taxon>
        <taxon>Fungi</taxon>
        <taxon>Dikarya</taxon>
        <taxon>Ascomycota</taxon>
        <taxon>Pezizomycotina</taxon>
        <taxon>Sordariomycetes</taxon>
        <taxon>Hypocreomycetidae</taxon>
        <taxon>Glomerellales</taxon>
        <taxon>Glomerellaceae</taxon>
        <taxon>Colletotrichum</taxon>
        <taxon>Colletotrichum orbiculare species complex</taxon>
    </lineage>
</organism>
<feature type="region of interest" description="Disordered" evidence="1">
    <location>
        <begin position="1706"/>
        <end position="1731"/>
    </location>
</feature>
<feature type="compositionally biased region" description="Polar residues" evidence="1">
    <location>
        <begin position="1565"/>
        <end position="1575"/>
    </location>
</feature>
<feature type="compositionally biased region" description="Low complexity" evidence="1">
    <location>
        <begin position="1453"/>
        <end position="1471"/>
    </location>
</feature>
<feature type="region of interest" description="Disordered" evidence="1">
    <location>
        <begin position="970"/>
        <end position="1018"/>
    </location>
</feature>
<feature type="compositionally biased region" description="Basic and acidic residues" evidence="1">
    <location>
        <begin position="107"/>
        <end position="151"/>
    </location>
</feature>
<feature type="region of interest" description="Disordered" evidence="1">
    <location>
        <begin position="1306"/>
        <end position="1378"/>
    </location>
</feature>
<evidence type="ECO:0000256" key="1">
    <source>
        <dbReference type="SAM" id="MobiDB-lite"/>
    </source>
</evidence>
<accession>A0A4R8PZ90</accession>
<reference evidence="2 3" key="1">
    <citation type="submission" date="2018-11" db="EMBL/GenBank/DDBJ databases">
        <title>Genome sequence and assembly of Colletotrichum spinosum.</title>
        <authorList>
            <person name="Gan P."/>
            <person name="Shirasu K."/>
        </authorList>
    </citation>
    <scope>NUCLEOTIDE SEQUENCE [LARGE SCALE GENOMIC DNA]</scope>
    <source>
        <strain evidence="2 3">CBS 515.97</strain>
    </source>
</reference>
<feature type="compositionally biased region" description="Basic and acidic residues" evidence="1">
    <location>
        <begin position="1348"/>
        <end position="1359"/>
    </location>
</feature>
<keyword evidence="3" id="KW-1185">Reference proteome</keyword>
<evidence type="ECO:0000313" key="2">
    <source>
        <dbReference type="EMBL" id="TDZ29656.1"/>
    </source>
</evidence>